<organism evidence="1 2">
    <name type="scientific">Phialemonium thermophilum</name>
    <dbReference type="NCBI Taxonomy" id="223376"/>
    <lineage>
        <taxon>Eukaryota</taxon>
        <taxon>Fungi</taxon>
        <taxon>Dikarya</taxon>
        <taxon>Ascomycota</taxon>
        <taxon>Pezizomycotina</taxon>
        <taxon>Sordariomycetes</taxon>
        <taxon>Sordariomycetidae</taxon>
        <taxon>Cephalothecales</taxon>
        <taxon>Cephalothecaceae</taxon>
        <taxon>Phialemonium</taxon>
    </lineage>
</organism>
<keyword evidence="2" id="KW-1185">Reference proteome</keyword>
<gene>
    <name evidence="1" type="ORF">VTK73DRAFT_6041</name>
</gene>
<name>A0ABR3XX75_9PEZI</name>
<evidence type="ECO:0000313" key="2">
    <source>
        <dbReference type="Proteomes" id="UP001586593"/>
    </source>
</evidence>
<protein>
    <submittedName>
        <fullName evidence="1">Uncharacterized protein</fullName>
    </submittedName>
</protein>
<accession>A0ABR3XX75</accession>
<dbReference type="Proteomes" id="UP001586593">
    <property type="component" value="Unassembled WGS sequence"/>
</dbReference>
<comment type="caution">
    <text evidence="1">The sequence shown here is derived from an EMBL/GenBank/DDBJ whole genome shotgun (WGS) entry which is preliminary data.</text>
</comment>
<proteinExistence type="predicted"/>
<dbReference type="EMBL" id="JAZHXJ010000034">
    <property type="protein sequence ID" value="KAL1880213.1"/>
    <property type="molecule type" value="Genomic_DNA"/>
</dbReference>
<evidence type="ECO:0000313" key="1">
    <source>
        <dbReference type="EMBL" id="KAL1880213.1"/>
    </source>
</evidence>
<reference evidence="1 2" key="1">
    <citation type="journal article" date="2024" name="Commun. Biol.">
        <title>Comparative genomic analysis of thermophilic fungi reveals convergent evolutionary adaptations and gene losses.</title>
        <authorList>
            <person name="Steindorff A.S."/>
            <person name="Aguilar-Pontes M.V."/>
            <person name="Robinson A.J."/>
            <person name="Andreopoulos B."/>
            <person name="LaButti K."/>
            <person name="Kuo A."/>
            <person name="Mondo S."/>
            <person name="Riley R."/>
            <person name="Otillar R."/>
            <person name="Haridas S."/>
            <person name="Lipzen A."/>
            <person name="Grimwood J."/>
            <person name="Schmutz J."/>
            <person name="Clum A."/>
            <person name="Reid I.D."/>
            <person name="Moisan M.C."/>
            <person name="Butler G."/>
            <person name="Nguyen T.T.M."/>
            <person name="Dewar K."/>
            <person name="Conant G."/>
            <person name="Drula E."/>
            <person name="Henrissat B."/>
            <person name="Hansel C."/>
            <person name="Singer S."/>
            <person name="Hutchinson M.I."/>
            <person name="de Vries R.P."/>
            <person name="Natvig D.O."/>
            <person name="Powell A.J."/>
            <person name="Tsang A."/>
            <person name="Grigoriev I.V."/>
        </authorList>
    </citation>
    <scope>NUCLEOTIDE SEQUENCE [LARGE SCALE GENOMIC DNA]</scope>
    <source>
        <strain evidence="1 2">ATCC 24622</strain>
    </source>
</reference>
<sequence>MPFPKIDCRCVPRRYFVATLWSPTSWTCYSFGRAPKLWRKQEATYPTPPAFEPTNYLGGYWPGLHFQFHWVFADNTCFLYCNPYFPPFFSPFFFSRFLSLQREKRPEKQIGLLLPPPAWPNPSLDRAVFRNLGSCVGILVSIASKLPRRAESQTTMYFPPRPLPPFLYPCGLV</sequence>